<proteinExistence type="predicted"/>
<dbReference type="WBParaSite" id="JU765_v2.g15787.t1">
    <property type="protein sequence ID" value="JU765_v2.g15787.t1"/>
    <property type="gene ID" value="JU765_v2.g15787"/>
</dbReference>
<evidence type="ECO:0000313" key="1">
    <source>
        <dbReference type="Proteomes" id="UP000887576"/>
    </source>
</evidence>
<name>A0AC34QF70_9BILA</name>
<reference evidence="2" key="1">
    <citation type="submission" date="2022-11" db="UniProtKB">
        <authorList>
            <consortium name="WormBaseParasite"/>
        </authorList>
    </citation>
    <scope>IDENTIFICATION</scope>
</reference>
<accession>A0AC34QF70</accession>
<evidence type="ECO:0000313" key="2">
    <source>
        <dbReference type="WBParaSite" id="JU765_v2.g15787.t1"/>
    </source>
</evidence>
<organism evidence="1 2">
    <name type="scientific">Panagrolaimus sp. JU765</name>
    <dbReference type="NCBI Taxonomy" id="591449"/>
    <lineage>
        <taxon>Eukaryota</taxon>
        <taxon>Metazoa</taxon>
        <taxon>Ecdysozoa</taxon>
        <taxon>Nematoda</taxon>
        <taxon>Chromadorea</taxon>
        <taxon>Rhabditida</taxon>
        <taxon>Tylenchina</taxon>
        <taxon>Panagrolaimomorpha</taxon>
        <taxon>Panagrolaimoidea</taxon>
        <taxon>Panagrolaimidae</taxon>
        <taxon>Panagrolaimus</taxon>
    </lineage>
</organism>
<sequence>MWLSILASLAVFFPGFAAVQVPQCNRVEFFLNASFPDNNQVFYRLNFTVDVKKSSQEFHNDVTLSKFSRWALNDSYYESWPLEFFAEVMDVGILCNSTMPVCEFKGMRDGLAAIMLSLQNGPFEEVGEWFLNFWFIEGTTYNSRAGQMFDPVTDRCFHDHIDFLDLIFDADYCCVNFTNVQVPDPPINAQKCVEFYGETNFTGKSGDLVSQVGVLYSVSDNFVNASVNKYSGPSDATFNLSPNSDEYVLPCTDNSVEYPCVVTQPVNDTRKDHTYNFVIDVWRLPYYDYSAINGQLISRKGVWMKNVARPTPYTVEDPCWTRVVDANNDTTASTNFCCKKWAFCAEYRTKTTVTMGSTNIAYLSVNVVLDSNQTMRIQMANYTTTSNNIKQNVQFESLSSNGQAQFCRANSTSLGNSCLFQEFAGSNYTFSLRNSDFPDGWNMVNVAVNGQQIISPFLTLTNPCHSEVHNYNGVDQKTTAKTEICCISAIDGPWPGSM</sequence>
<dbReference type="Proteomes" id="UP000887576">
    <property type="component" value="Unplaced"/>
</dbReference>
<protein>
    <submittedName>
        <fullName evidence="2">Uncharacterized protein</fullName>
    </submittedName>
</protein>